<dbReference type="Gene3D" id="3.55.50.30">
    <property type="match status" value="1"/>
</dbReference>
<dbReference type="InterPro" id="IPR012373">
    <property type="entry name" value="Ferrdict_sens_TM"/>
</dbReference>
<evidence type="ECO:0000259" key="1">
    <source>
        <dbReference type="Pfam" id="PF04773"/>
    </source>
</evidence>
<dbReference type="PANTHER" id="PTHR30273">
    <property type="entry name" value="PERIPLASMIC SIGNAL SENSOR AND SIGMA FACTOR ACTIVATOR FECR-RELATED"/>
    <property type="match status" value="1"/>
</dbReference>
<feature type="domain" description="FecR protein" evidence="1">
    <location>
        <begin position="100"/>
        <end position="190"/>
    </location>
</feature>
<gene>
    <name evidence="2" type="ORF">ACFFGA_06575</name>
</gene>
<dbReference type="Gene3D" id="2.60.120.1440">
    <property type="match status" value="1"/>
</dbReference>
<protein>
    <submittedName>
        <fullName evidence="2">FecR family protein</fullName>
    </submittedName>
</protein>
<dbReference type="PANTHER" id="PTHR30273:SF2">
    <property type="entry name" value="PROTEIN FECR"/>
    <property type="match status" value="1"/>
</dbReference>
<name>A0ABV6Q9Y5_9FLAO</name>
<accession>A0ABV6Q9Y5</accession>
<keyword evidence="3" id="KW-1185">Reference proteome</keyword>
<reference evidence="2 3" key="1">
    <citation type="submission" date="2024-09" db="EMBL/GenBank/DDBJ databases">
        <authorList>
            <person name="Sun Q."/>
            <person name="Mori K."/>
        </authorList>
    </citation>
    <scope>NUCLEOTIDE SEQUENCE [LARGE SCALE GENOMIC DNA]</scope>
    <source>
        <strain evidence="2 3">NCAIM B.02481</strain>
    </source>
</reference>
<dbReference type="RefSeq" id="WP_386061441.1">
    <property type="nucleotide sequence ID" value="NZ_JBHLTQ010000003.1"/>
</dbReference>
<dbReference type="InterPro" id="IPR006860">
    <property type="entry name" value="FecR"/>
</dbReference>
<dbReference type="Pfam" id="PF04773">
    <property type="entry name" value="FecR"/>
    <property type="match status" value="1"/>
</dbReference>
<dbReference type="EMBL" id="JBHLTQ010000003">
    <property type="protein sequence ID" value="MFC0604211.1"/>
    <property type="molecule type" value="Genomic_DNA"/>
</dbReference>
<dbReference type="PIRSF" id="PIRSF018266">
    <property type="entry name" value="FecR"/>
    <property type="match status" value="1"/>
</dbReference>
<evidence type="ECO:0000313" key="3">
    <source>
        <dbReference type="Proteomes" id="UP001589832"/>
    </source>
</evidence>
<proteinExistence type="predicted"/>
<organism evidence="2 3">
    <name type="scientific">Winogradskyella pulchriflava</name>
    <dbReference type="NCBI Taxonomy" id="1110688"/>
    <lineage>
        <taxon>Bacteria</taxon>
        <taxon>Pseudomonadati</taxon>
        <taxon>Bacteroidota</taxon>
        <taxon>Flavobacteriia</taxon>
        <taxon>Flavobacteriales</taxon>
        <taxon>Flavobacteriaceae</taxon>
        <taxon>Winogradskyella</taxon>
    </lineage>
</organism>
<dbReference type="Proteomes" id="UP001589832">
    <property type="component" value="Unassembled WGS sequence"/>
</dbReference>
<evidence type="ECO:0000313" key="2">
    <source>
        <dbReference type="EMBL" id="MFC0604211.1"/>
    </source>
</evidence>
<sequence length="301" mass="34245">MMENYDTDETFLARWIAGELSEEELIAFKKTEAYKQYKLINEESRQLSGPDIDVEAALQSVKQKLEPKPSKPKTIRLWQTISAAAILIISLGLFLNSSKTISNGIGETQTIVLEDGSEVNLNANSSVVFKRFFWSNDKTVNLTGEAYFTVTKGDGFKVETSKGTVKVLGTEFNIKDRTNFELKCYEGKVEFSQNNKQLPSRILTRGMQISIENSDVKDVTFNEDEPSWKKGFSKFEEQPLYLVLEELTQYFDVTFNTKNVNVDRLFSGSFDHKNIDIALKATLVPMGIKYKLEQNVYILSE</sequence>
<comment type="caution">
    <text evidence="2">The sequence shown here is derived from an EMBL/GenBank/DDBJ whole genome shotgun (WGS) entry which is preliminary data.</text>
</comment>